<comment type="caution">
    <text evidence="2">The sequence shown here is derived from an EMBL/GenBank/DDBJ whole genome shotgun (WGS) entry which is preliminary data.</text>
</comment>
<sequence length="134" mass="14309">MRNFLIGLVTSALALALTALVLPGVAVQPYDQTTLATVLSYMVVALVFGLVNGIIAPLVKFATACLYVLTLGLFGLIVNGLMFLLVGWISMTFLGWGLIVDGFWWAVAGALVMSIANALIGVFTGVLRKQERFD</sequence>
<reference evidence="2 3" key="1">
    <citation type="submission" date="2019-03" db="EMBL/GenBank/DDBJ databases">
        <title>Genomic Encyclopedia of Archaeal and Bacterial Type Strains, Phase II (KMG-II): from individual species to whole genera.</title>
        <authorList>
            <person name="Goeker M."/>
        </authorList>
    </citation>
    <scope>NUCLEOTIDE SEQUENCE [LARGE SCALE GENOMIC DNA]</scope>
    <source>
        <strain evidence="2 3">DSM 24323</strain>
    </source>
</reference>
<dbReference type="EMBL" id="SOAW01000002">
    <property type="protein sequence ID" value="TDT30872.1"/>
    <property type="molecule type" value="Genomic_DNA"/>
</dbReference>
<keyword evidence="1" id="KW-1133">Transmembrane helix</keyword>
<dbReference type="PANTHER" id="PTHR37309">
    <property type="entry name" value="SLR0284 PROTEIN"/>
    <property type="match status" value="1"/>
</dbReference>
<accession>A0A4R7J161</accession>
<dbReference type="RefSeq" id="WP_133755219.1">
    <property type="nucleotide sequence ID" value="NZ_SOAW01000002.1"/>
</dbReference>
<dbReference type="Pfam" id="PF04020">
    <property type="entry name" value="Phage_holin_4_2"/>
    <property type="match status" value="1"/>
</dbReference>
<feature type="transmembrane region" description="Helical" evidence="1">
    <location>
        <begin position="36"/>
        <end position="59"/>
    </location>
</feature>
<keyword evidence="1" id="KW-0472">Membrane</keyword>
<feature type="transmembrane region" description="Helical" evidence="1">
    <location>
        <begin position="66"/>
        <end position="91"/>
    </location>
</feature>
<evidence type="ECO:0000313" key="2">
    <source>
        <dbReference type="EMBL" id="TDT30872.1"/>
    </source>
</evidence>
<gene>
    <name evidence="2" type="ORF">CLV29_2279</name>
</gene>
<keyword evidence="3" id="KW-1185">Reference proteome</keyword>
<evidence type="ECO:0000256" key="1">
    <source>
        <dbReference type="SAM" id="Phobius"/>
    </source>
</evidence>
<keyword evidence="1" id="KW-0812">Transmembrane</keyword>
<proteinExistence type="predicted"/>
<dbReference type="Proteomes" id="UP000295371">
    <property type="component" value="Unassembled WGS sequence"/>
</dbReference>
<name>A0A4R7J161_9ACTN</name>
<protein>
    <submittedName>
        <fullName evidence="2">Putative membrane protein</fullName>
    </submittedName>
</protein>
<dbReference type="OrthoDB" id="9810847at2"/>
<organism evidence="2 3">
    <name type="scientific">Naumannella halotolerans</name>
    <dbReference type="NCBI Taxonomy" id="993414"/>
    <lineage>
        <taxon>Bacteria</taxon>
        <taxon>Bacillati</taxon>
        <taxon>Actinomycetota</taxon>
        <taxon>Actinomycetes</taxon>
        <taxon>Propionibacteriales</taxon>
        <taxon>Propionibacteriaceae</taxon>
        <taxon>Naumannella</taxon>
    </lineage>
</organism>
<feature type="transmembrane region" description="Helical" evidence="1">
    <location>
        <begin position="103"/>
        <end position="127"/>
    </location>
</feature>
<dbReference type="InterPro" id="IPR007165">
    <property type="entry name" value="Phage_holin_4_2"/>
</dbReference>
<dbReference type="PANTHER" id="PTHR37309:SF1">
    <property type="entry name" value="SLR0284 PROTEIN"/>
    <property type="match status" value="1"/>
</dbReference>
<evidence type="ECO:0000313" key="3">
    <source>
        <dbReference type="Proteomes" id="UP000295371"/>
    </source>
</evidence>
<dbReference type="AlphaFoldDB" id="A0A4R7J161"/>